<evidence type="ECO:0000313" key="2">
    <source>
        <dbReference type="EMBL" id="HIQ68957.1"/>
    </source>
</evidence>
<sequence>MNPNIILIVVLVLILGGAALYIVRAKRRGQRCISCPDASRCSGGCHGCQHAEGCCHPKEERKGPVV</sequence>
<feature type="transmembrane region" description="Helical" evidence="1">
    <location>
        <begin position="6"/>
        <end position="23"/>
    </location>
</feature>
<keyword evidence="1" id="KW-0472">Membrane</keyword>
<dbReference type="EMBL" id="DVFN01000016">
    <property type="protein sequence ID" value="HIQ68957.1"/>
    <property type="molecule type" value="Genomic_DNA"/>
</dbReference>
<accession>A0A9D0Z4A9</accession>
<dbReference type="AlphaFoldDB" id="A0A9D0Z4A9"/>
<proteinExistence type="predicted"/>
<keyword evidence="1" id="KW-1133">Transmembrane helix</keyword>
<evidence type="ECO:0000313" key="3">
    <source>
        <dbReference type="Proteomes" id="UP000886874"/>
    </source>
</evidence>
<keyword evidence="1" id="KW-0812">Transmembrane</keyword>
<evidence type="ECO:0008006" key="4">
    <source>
        <dbReference type="Google" id="ProtNLM"/>
    </source>
</evidence>
<comment type="caution">
    <text evidence="2">The sequence shown here is derived from an EMBL/GenBank/DDBJ whole genome shotgun (WGS) entry which is preliminary data.</text>
</comment>
<organism evidence="2 3">
    <name type="scientific">Candidatus Avoscillospira stercorigallinarum</name>
    <dbReference type="NCBI Taxonomy" id="2840708"/>
    <lineage>
        <taxon>Bacteria</taxon>
        <taxon>Bacillati</taxon>
        <taxon>Bacillota</taxon>
        <taxon>Clostridia</taxon>
        <taxon>Eubacteriales</taxon>
        <taxon>Oscillospiraceae</taxon>
        <taxon>Oscillospiraceae incertae sedis</taxon>
        <taxon>Candidatus Avoscillospira</taxon>
    </lineage>
</organism>
<gene>
    <name evidence="2" type="ORF">IAA67_01295</name>
</gene>
<reference evidence="2" key="2">
    <citation type="journal article" date="2021" name="PeerJ">
        <title>Extensive microbial diversity within the chicken gut microbiome revealed by metagenomics and culture.</title>
        <authorList>
            <person name="Gilroy R."/>
            <person name="Ravi A."/>
            <person name="Getino M."/>
            <person name="Pursley I."/>
            <person name="Horton D.L."/>
            <person name="Alikhan N.F."/>
            <person name="Baker D."/>
            <person name="Gharbi K."/>
            <person name="Hall N."/>
            <person name="Watson M."/>
            <person name="Adriaenssens E.M."/>
            <person name="Foster-Nyarko E."/>
            <person name="Jarju S."/>
            <person name="Secka A."/>
            <person name="Antonio M."/>
            <person name="Oren A."/>
            <person name="Chaudhuri R.R."/>
            <person name="La Ragione R."/>
            <person name="Hildebrand F."/>
            <person name="Pallen M.J."/>
        </authorList>
    </citation>
    <scope>NUCLEOTIDE SEQUENCE</scope>
    <source>
        <strain evidence="2">ChiSjej2B20-13462</strain>
    </source>
</reference>
<reference evidence="2" key="1">
    <citation type="submission" date="2020-10" db="EMBL/GenBank/DDBJ databases">
        <authorList>
            <person name="Gilroy R."/>
        </authorList>
    </citation>
    <scope>NUCLEOTIDE SEQUENCE</scope>
    <source>
        <strain evidence="2">ChiSjej2B20-13462</strain>
    </source>
</reference>
<name>A0A9D0Z4A9_9FIRM</name>
<evidence type="ECO:0000256" key="1">
    <source>
        <dbReference type="SAM" id="Phobius"/>
    </source>
</evidence>
<protein>
    <recommendedName>
        <fullName evidence="4">FeoB-associated Cys-rich membrane protein</fullName>
    </recommendedName>
</protein>
<dbReference type="Proteomes" id="UP000886874">
    <property type="component" value="Unassembled WGS sequence"/>
</dbReference>